<evidence type="ECO:0000256" key="1">
    <source>
        <dbReference type="ARBA" id="ARBA00004613"/>
    </source>
</evidence>
<evidence type="ECO:0000313" key="7">
    <source>
        <dbReference type="Proteomes" id="UP001303046"/>
    </source>
</evidence>
<organism evidence="6 7">
    <name type="scientific">Necator americanus</name>
    <name type="common">Human hookworm</name>
    <dbReference type="NCBI Taxonomy" id="51031"/>
    <lineage>
        <taxon>Eukaryota</taxon>
        <taxon>Metazoa</taxon>
        <taxon>Ecdysozoa</taxon>
        <taxon>Nematoda</taxon>
        <taxon>Chromadorea</taxon>
        <taxon>Rhabditida</taxon>
        <taxon>Rhabditina</taxon>
        <taxon>Rhabditomorpha</taxon>
        <taxon>Strongyloidea</taxon>
        <taxon>Ancylostomatidae</taxon>
        <taxon>Bunostominae</taxon>
        <taxon>Necator</taxon>
    </lineage>
</organism>
<dbReference type="EMBL" id="JAVFWL010000001">
    <property type="protein sequence ID" value="KAK6727406.1"/>
    <property type="molecule type" value="Genomic_DNA"/>
</dbReference>
<proteinExistence type="inferred from homology"/>
<accession>A0ABR1BQQ4</accession>
<keyword evidence="7" id="KW-1185">Reference proteome</keyword>
<dbReference type="PANTHER" id="PTHR21700">
    <property type="entry name" value="TRANSTHYRETIN-LIKE FAMILY PROTEIN-RELATED"/>
    <property type="match status" value="1"/>
</dbReference>
<feature type="signal peptide" evidence="5">
    <location>
        <begin position="1"/>
        <end position="20"/>
    </location>
</feature>
<sequence>MHPILLFLTAIVCCCVAVRQQSVGVVGRLMCGDKPAAGVKVKLWDEDDGPDPDDLLDQGFTDAKGEFSLKGSERETTNIDPVFKVYHVTRSSASATPTSTSNAYLIASNHNNTIECTNAAIWEIFWTPLDSYDRARLYDDEDDSGRLRMTQCFHCTSVRLMSAVDGVDTPVTFSDAGGGVR</sequence>
<reference evidence="6 7" key="1">
    <citation type="submission" date="2023-08" db="EMBL/GenBank/DDBJ databases">
        <title>A Necator americanus chromosomal reference genome.</title>
        <authorList>
            <person name="Ilik V."/>
            <person name="Petrzelkova K.J."/>
            <person name="Pardy F."/>
            <person name="Fuh T."/>
            <person name="Niatou-Singa F.S."/>
            <person name="Gouil Q."/>
            <person name="Baker L."/>
            <person name="Ritchie M.E."/>
            <person name="Jex A.R."/>
            <person name="Gazzola D."/>
            <person name="Li H."/>
            <person name="Toshio Fujiwara R."/>
            <person name="Zhan B."/>
            <person name="Aroian R.V."/>
            <person name="Pafco B."/>
            <person name="Schwarz E.M."/>
        </authorList>
    </citation>
    <scope>NUCLEOTIDE SEQUENCE [LARGE SCALE GENOMIC DNA]</scope>
    <source>
        <strain evidence="6 7">Aroian</strain>
        <tissue evidence="6">Whole animal</tissue>
    </source>
</reference>
<comment type="subcellular location">
    <subcellularLocation>
        <location evidence="1">Secreted</location>
    </subcellularLocation>
</comment>
<keyword evidence="4 5" id="KW-0732">Signal</keyword>
<dbReference type="Gene3D" id="2.60.40.3330">
    <property type="match status" value="1"/>
</dbReference>
<evidence type="ECO:0008006" key="8">
    <source>
        <dbReference type="Google" id="ProtNLM"/>
    </source>
</evidence>
<dbReference type="PANTHER" id="PTHR21700:SF126">
    <property type="entry name" value="TRANSTHYRETIN-LIKE FAMILY PROTEIN"/>
    <property type="match status" value="1"/>
</dbReference>
<evidence type="ECO:0000256" key="5">
    <source>
        <dbReference type="SAM" id="SignalP"/>
    </source>
</evidence>
<evidence type="ECO:0000256" key="2">
    <source>
        <dbReference type="ARBA" id="ARBA00010112"/>
    </source>
</evidence>
<dbReference type="InterPro" id="IPR001534">
    <property type="entry name" value="Transthyretin-like"/>
</dbReference>
<dbReference type="Pfam" id="PF01060">
    <property type="entry name" value="TTR-52"/>
    <property type="match status" value="1"/>
</dbReference>
<comment type="similarity">
    <text evidence="2">Belongs to the nematode transthyretin-like family.</text>
</comment>
<protein>
    <recommendedName>
        <fullName evidence="8">Transthyretin-like family protein</fullName>
    </recommendedName>
</protein>
<gene>
    <name evidence="6" type="primary">Necator_chrI.g1355</name>
    <name evidence="6" type="ORF">RB195_005229</name>
</gene>
<feature type="chain" id="PRO_5047167513" description="Transthyretin-like family protein" evidence="5">
    <location>
        <begin position="21"/>
        <end position="181"/>
    </location>
</feature>
<dbReference type="InterPro" id="IPR038479">
    <property type="entry name" value="Transthyretin-like_sf"/>
</dbReference>
<evidence type="ECO:0000256" key="3">
    <source>
        <dbReference type="ARBA" id="ARBA00022525"/>
    </source>
</evidence>
<evidence type="ECO:0000313" key="6">
    <source>
        <dbReference type="EMBL" id="KAK6727406.1"/>
    </source>
</evidence>
<comment type="caution">
    <text evidence="6">The sequence shown here is derived from an EMBL/GenBank/DDBJ whole genome shotgun (WGS) entry which is preliminary data.</text>
</comment>
<keyword evidence="3" id="KW-0964">Secreted</keyword>
<dbReference type="Proteomes" id="UP001303046">
    <property type="component" value="Unassembled WGS sequence"/>
</dbReference>
<name>A0ABR1BQQ4_NECAM</name>
<evidence type="ECO:0000256" key="4">
    <source>
        <dbReference type="ARBA" id="ARBA00022729"/>
    </source>
</evidence>